<evidence type="ECO:0000313" key="3">
    <source>
        <dbReference type="EMBL" id="MBS7233059.1"/>
    </source>
</evidence>
<dbReference type="CDD" id="cd06223">
    <property type="entry name" value="PRTases_typeI"/>
    <property type="match status" value="1"/>
</dbReference>
<dbReference type="PANTHER" id="PTHR42988:SF2">
    <property type="entry name" value="CYCLIC NUCLEOTIDE PHOSPHODIESTERASE CBUA0032-RELATED"/>
    <property type="match status" value="1"/>
</dbReference>
<dbReference type="InterPro" id="IPR050884">
    <property type="entry name" value="CNP_phosphodiesterase-III"/>
</dbReference>
<accession>A0ABS5PFH8</accession>
<protein>
    <submittedName>
        <fullName evidence="3">Metallophosphoesterase</fullName>
    </submittedName>
</protein>
<keyword evidence="2" id="KW-0378">Hydrolase</keyword>
<dbReference type="EMBL" id="JAGYVZ010000019">
    <property type="protein sequence ID" value="MBS7233059.1"/>
    <property type="molecule type" value="Genomic_DNA"/>
</dbReference>
<reference evidence="3 4" key="1">
    <citation type="journal article" date="2018" name="Int. J. Syst. Evol. Microbiol.">
        <title>Flavobacterium chryseum sp. nov. and Flavobacterium psychroterrae sp. nov., novel environmental bacteria isolated from Antarctica.</title>
        <authorList>
            <person name="Kralova S."/>
            <person name="Svec P."/>
            <person name="Busse H.J."/>
            <person name="Stankova E."/>
            <person name="Vaczi P."/>
            <person name="Sedlacek I."/>
        </authorList>
    </citation>
    <scope>NUCLEOTIDE SEQUENCE [LARGE SCALE GENOMIC DNA]</scope>
    <source>
        <strain evidence="3 4">CCM 8827</strain>
    </source>
</reference>
<evidence type="ECO:0000256" key="1">
    <source>
        <dbReference type="ARBA" id="ARBA00022723"/>
    </source>
</evidence>
<evidence type="ECO:0000313" key="4">
    <source>
        <dbReference type="Proteomes" id="UP000722625"/>
    </source>
</evidence>
<dbReference type="PANTHER" id="PTHR42988">
    <property type="entry name" value="PHOSPHOHYDROLASE"/>
    <property type="match status" value="1"/>
</dbReference>
<dbReference type="InterPro" id="IPR029052">
    <property type="entry name" value="Metallo-depent_PP-like"/>
</dbReference>
<keyword evidence="4" id="KW-1185">Reference proteome</keyword>
<dbReference type="Proteomes" id="UP000722625">
    <property type="component" value="Unassembled WGS sequence"/>
</dbReference>
<dbReference type="SUPFAM" id="SSF56300">
    <property type="entry name" value="Metallo-dependent phosphatases"/>
    <property type="match status" value="1"/>
</dbReference>
<sequence>MNNPVIIHISDLHVTLYNKLNGTFNDKCDSYLTTNSSKELSNSYVTNFCEYINKQYPDRECFLIISGDITNSAENDEFTFAENFIKEILAQLRIDKKNLLLIPGDHDIHRRSIINELEQNPTDQAHLLTEIKYERFSNFYYNLKNQNFPVNKQIVDFLNIKDRIVVIGLNSNYKINDEGGEGNIPVDKFREEMLELKSIFTLPQLNFVLAWHHNISAGFEDKNSGQWEKENRGLLLSEVMNQEVKLILNGNEHIRQSKKINGDSIYISDCGTLSTIKYESSFKVFEVLIDDNSVNLKNNIHLLHKSNNNDKPNYGYWDITNNANAGEIEIFKLYENNNISIEKVVDIFETNEIEIPETNIELDAEPIVHKDIISYNNEDFSNYLYQIVRSKKLFHSGHFHWSETSRAHNWIDISKLLESKEDLHFVKDSIIDVIETFDLAKNCDLIIGLGYEGNIISTKASIKYNKPYTSLPYSYRYNDHNEFEKNLNYDNSRGDFKTVIIITDVVNDGRTIRKLIGKRCEKFFEKVEKIIVISLFYTGDVEKVNIDILNYDKRLPNQAYDFENDHEVNNIEFYTVRKLKVDKCPYDKNYKDECLIYKDELSCVHLFYDVKD</sequence>
<dbReference type="RefSeq" id="WP_213304560.1">
    <property type="nucleotide sequence ID" value="NZ_JAGYVZ010000019.1"/>
</dbReference>
<keyword evidence="1" id="KW-0479">Metal-binding</keyword>
<dbReference type="InterPro" id="IPR000836">
    <property type="entry name" value="PRTase_dom"/>
</dbReference>
<gene>
    <name evidence="3" type="ORF">KHA90_18715</name>
</gene>
<name>A0ABS5PFH8_9FLAO</name>
<organism evidence="3 4">
    <name type="scientific">Flavobacterium psychroterrae</name>
    <dbReference type="NCBI Taxonomy" id="2133767"/>
    <lineage>
        <taxon>Bacteria</taxon>
        <taxon>Pseudomonadati</taxon>
        <taxon>Bacteroidota</taxon>
        <taxon>Flavobacteriia</taxon>
        <taxon>Flavobacteriales</taxon>
        <taxon>Flavobacteriaceae</taxon>
        <taxon>Flavobacterium</taxon>
    </lineage>
</organism>
<proteinExistence type="predicted"/>
<evidence type="ECO:0000256" key="2">
    <source>
        <dbReference type="ARBA" id="ARBA00022801"/>
    </source>
</evidence>
<dbReference type="InterPro" id="IPR029057">
    <property type="entry name" value="PRTase-like"/>
</dbReference>
<dbReference type="Gene3D" id="3.60.21.10">
    <property type="match status" value="1"/>
</dbReference>
<dbReference type="Gene3D" id="3.40.50.2020">
    <property type="match status" value="1"/>
</dbReference>
<comment type="caution">
    <text evidence="3">The sequence shown here is derived from an EMBL/GenBank/DDBJ whole genome shotgun (WGS) entry which is preliminary data.</text>
</comment>
<dbReference type="SUPFAM" id="SSF53271">
    <property type="entry name" value="PRTase-like"/>
    <property type="match status" value="1"/>
</dbReference>